<evidence type="ECO:0000313" key="3">
    <source>
        <dbReference type="EMBL" id="APU67094.1"/>
    </source>
</evidence>
<dbReference type="Proteomes" id="UP000186230">
    <property type="component" value="Chromosome"/>
</dbReference>
<dbReference type="Gene3D" id="3.30.565.10">
    <property type="entry name" value="Histidine kinase-like ATPase, C-terminal domain"/>
    <property type="match status" value="1"/>
</dbReference>
<organism evidence="3 4">
    <name type="scientific">Christiangramia flava JLT2011</name>
    <dbReference type="NCBI Taxonomy" id="1229726"/>
    <lineage>
        <taxon>Bacteria</taxon>
        <taxon>Pseudomonadati</taxon>
        <taxon>Bacteroidota</taxon>
        <taxon>Flavobacteriia</taxon>
        <taxon>Flavobacteriales</taxon>
        <taxon>Flavobacteriaceae</taxon>
        <taxon>Christiangramia</taxon>
    </lineage>
</organism>
<sequence>MDLEKITNSLYSDSKDTPIRGLSAIAEAENYLLQAYEGRYFFELIQNVRDANKEINQKGIVSIELKEKILTISNSGAEFNEKGIESITTIGRSTKNSQEFIGFKGIGFKSIQEISSEPSIVTRYGTVKFNRQLTLKDYSQENLRLEEIPLFYFPHFFPTKLNGEGKIVTRIALPLKKNIAEEHLFQSFKSIQPKQIVLLGNLEKITFESKNHFLEYRISEFKNRNRLEIKTNSEELYQFKKFEPATRVFLPSKLISNLEGKEKELYSKSSAIDISIVFQLNKKSQITPIEDAKLYLFYPLQIASGFQFIIHSYFIVNPERTALRNSPLNDYLLKIIGEYIASDLLKSLKRYNHNTTKLLAFERNPDAKLEVLYNSVVNNLINEKFIYDTNTRKYFHKDEVIIANGFDKGLFPNNRIANKYLIYLEDGVVDWLREEFDVCYLSYEKISEEIAKECKVQLKHKNLNFFQNLYNYISHHEDLNLKSKKVYITTAWKLVSTESDIFYGGSNINVTELPKAINNHIHFLHKEIEIADFRENKIRTGISEFNTFELVRRILKLYDNDSVDKVDILIALFQIQLTEKAILEVREKVQLPVIGKNEWLSPIYNSIYLDVVELRQLYPGGMFVDYSSFSKHKIADLEMINEFLVNVCGVWRIPGVYVSKEAQLVPSKSNRSEALKRFSNLTSSPFYIENDRILDEPAEFNQWFTSTIQKNWTKYIEYITSDILPKIRYSTSQSSYRYISDKQNCLEVSHFFKTLNEENWIQIEGDSSNYNLQNIIGINPLDFLQPFNKSLRTYLKLWPIEYSENRHLINTLNLLHLDNPSIDNYTNLLYKISSEYMDVKIQKKDFLNFYNKILRKVFNFYQFVCQGKELMIQSFKSLTFCGVNEIEDSIVWIPANEIYYIDDKLSYNLLPNNIKAHLQPQFTNRDKNTFGRLASKIGIRQTDILEKNLVSVHEDKPENLIKHYPDLSSYITILESVYEIVLDEELDSIKNSKVVITESIRSSIQIKDSQPVIINENYFIDSNSSSFIIYIDKSHQTTRIQADILTELFISVIRRDLSNYRPALLTYLKSKEKDEYLRSYNIEHSRITEIDELLRSTQYTPFQTFWFAILKAKKITVSEELLVEDGLNLENLTKYIDLDLHEIKNFNSEFNFENFGDLSNIDLLNDLLLRLDLSLGKLNESTVFKISFNWYYNSKLIRLKNQFEKKFEVLLYNFLSKKSKNQQERYQNLIDTYRNSFIPVIEKETIKIDVENSFINSFNSKFQFPTISTKELDITPNTKEIKRNYIDNYNHLKNKIKEKKWEDEYLDKFLENNSRRSLLYFGNISHLLSKFKSWIDKQDDNKKEVTIEGRTNIDSYDSTTNHIVKKSISKVDKNASSSSSKNASNGRRIDGGYSNKKKEIIGIVAEKIVFELLYEKYDQVLWVSKNATKLKKHFGYNPEGDDSHGYDIEYLDEQGNKFYVEVKGRVDKTNSFEISKNEFAVANLNKEHYKLFLVKNTLSNTKRTIEDLGLIFNFNQGEDFFSNRNFSVGFNTFEIHFK</sequence>
<dbReference type="InterPro" id="IPR024975">
    <property type="entry name" value="NOV_C"/>
</dbReference>
<keyword evidence="4" id="KW-1185">Reference proteome</keyword>
<dbReference type="EMBL" id="CP016359">
    <property type="protein sequence ID" value="APU67094.1"/>
    <property type="molecule type" value="Genomic_DNA"/>
</dbReference>
<dbReference type="NCBIfam" id="NF047352">
    <property type="entry name" value="P_loop_sacsin"/>
    <property type="match status" value="1"/>
</dbReference>
<dbReference type="Pfam" id="PF13020">
    <property type="entry name" value="NOV_C"/>
    <property type="match status" value="1"/>
</dbReference>
<name>A0A1L7I1M1_9FLAO</name>
<feature type="region of interest" description="Disordered" evidence="1">
    <location>
        <begin position="1370"/>
        <end position="1390"/>
    </location>
</feature>
<dbReference type="RefSeq" id="WP_083642933.1">
    <property type="nucleotide sequence ID" value="NZ_AMRU01000013.1"/>
</dbReference>
<dbReference type="OrthoDB" id="7782105at2"/>
<evidence type="ECO:0000256" key="1">
    <source>
        <dbReference type="SAM" id="MobiDB-lite"/>
    </source>
</evidence>
<dbReference type="PANTHER" id="PTHR32387">
    <property type="entry name" value="WU:FJ29H11"/>
    <property type="match status" value="1"/>
</dbReference>
<evidence type="ECO:0000313" key="4">
    <source>
        <dbReference type="Proteomes" id="UP000186230"/>
    </source>
</evidence>
<proteinExistence type="predicted"/>
<accession>A0A1L7I1M1</accession>
<dbReference type="KEGG" id="gfl:GRFL_0370"/>
<dbReference type="SUPFAM" id="SSF55874">
    <property type="entry name" value="ATPase domain of HSP90 chaperone/DNA topoisomerase II/histidine kinase"/>
    <property type="match status" value="1"/>
</dbReference>
<feature type="domain" description="Protein NO VEIN C-terminal" evidence="2">
    <location>
        <begin position="1434"/>
        <end position="1500"/>
    </location>
</feature>
<reference evidence="3 4" key="1">
    <citation type="submission" date="2016-07" db="EMBL/GenBank/DDBJ databases">
        <title>Multi-omics approach to identify versatile polysaccharide utilization systems of a marine flavobacterium Gramella flava.</title>
        <authorList>
            <person name="Tang K."/>
        </authorList>
    </citation>
    <scope>NUCLEOTIDE SEQUENCE [LARGE SCALE GENOMIC DNA]</scope>
    <source>
        <strain evidence="3 4">JLT2011</strain>
    </source>
</reference>
<dbReference type="PANTHER" id="PTHR32387:SF0">
    <property type="entry name" value="PROTEIN NO VEIN"/>
    <property type="match status" value="1"/>
</dbReference>
<protein>
    <recommendedName>
        <fullName evidence="2">Protein NO VEIN C-terminal domain-containing protein</fullName>
    </recommendedName>
</protein>
<evidence type="ECO:0000259" key="2">
    <source>
        <dbReference type="Pfam" id="PF13020"/>
    </source>
</evidence>
<dbReference type="InterPro" id="IPR052957">
    <property type="entry name" value="Auxin_embryo_med"/>
</dbReference>
<gene>
    <name evidence="3" type="ORF">GRFL_0370</name>
</gene>
<dbReference type="InterPro" id="IPR036890">
    <property type="entry name" value="HATPase_C_sf"/>
</dbReference>
<feature type="compositionally biased region" description="Low complexity" evidence="1">
    <location>
        <begin position="1374"/>
        <end position="1385"/>
    </location>
</feature>